<evidence type="ECO:0000256" key="1">
    <source>
        <dbReference type="ARBA" id="ARBA00004123"/>
    </source>
</evidence>
<gene>
    <name evidence="12" type="ORF">MENT_LOCUS3408</name>
</gene>
<protein>
    <recommendedName>
        <fullName evidence="3">polynucleotide adenylyltransferase</fullName>
        <ecNumber evidence="3">2.7.7.19</ecNumber>
    </recommendedName>
</protein>
<evidence type="ECO:0000256" key="6">
    <source>
        <dbReference type="ARBA" id="ARBA00022741"/>
    </source>
</evidence>
<evidence type="ECO:0000256" key="2">
    <source>
        <dbReference type="ARBA" id="ARBA00010912"/>
    </source>
</evidence>
<evidence type="ECO:0000259" key="11">
    <source>
        <dbReference type="Pfam" id="PF04928"/>
    </source>
</evidence>
<evidence type="ECO:0000313" key="13">
    <source>
        <dbReference type="Proteomes" id="UP000580250"/>
    </source>
</evidence>
<dbReference type="InterPro" id="IPR007012">
    <property type="entry name" value="PolA_pol_cen_dom"/>
</dbReference>
<proteinExistence type="inferred from homology"/>
<dbReference type="OrthoDB" id="10263155at2759"/>
<keyword evidence="6" id="KW-0547">Nucleotide-binding</keyword>
<accession>A0A6V7TR23</accession>
<dbReference type="Gene3D" id="3.30.460.10">
    <property type="entry name" value="Beta Polymerase, domain 2"/>
    <property type="match status" value="1"/>
</dbReference>
<dbReference type="EC" id="2.7.7.19" evidence="3"/>
<evidence type="ECO:0000256" key="9">
    <source>
        <dbReference type="ARBA" id="ARBA00048830"/>
    </source>
</evidence>
<dbReference type="GO" id="GO:0005524">
    <property type="term" value="F:ATP binding"/>
    <property type="evidence" value="ECO:0007669"/>
    <property type="project" value="UniProtKB-KW"/>
</dbReference>
<sequence length="321" mass="37072">MGRNIQRCRKSEEPEIRTGSKVGTRKSKSLMLPLLKYFILKNPNVENLRRIYGRVPIIGLKFAGFEFDLSFVTLEEESLNKLFQDDNSLTVKNLDEAIEKFREKMPNAFFEADNATILRLRLNTRLGMLFALSGVRSTLRFIELLDKNIAKFKLAYITVKLWAKNHFIYGGNFGFLNGSSLTVLVSKFVIENPNDSIISIITELFEYLVKWFDLESNEEKIIMVENPKDYENSRKIVDWNLDRELKQREEHFKNLLGEGYKKHSEVVWPIILPGFPTQNAGFNINSSTGLIIKTEIENELAMSPGGFSYFIILNFTTFRPG</sequence>
<dbReference type="EMBL" id="CAJEWN010000011">
    <property type="protein sequence ID" value="CAD2131794.1"/>
    <property type="molecule type" value="Genomic_DNA"/>
</dbReference>
<evidence type="ECO:0000313" key="12">
    <source>
        <dbReference type="EMBL" id="CAD2131794.1"/>
    </source>
</evidence>
<name>A0A6V7TR23_MELEN</name>
<evidence type="ECO:0000256" key="4">
    <source>
        <dbReference type="ARBA" id="ARBA00022664"/>
    </source>
</evidence>
<organism evidence="12 13">
    <name type="scientific">Meloidogyne enterolobii</name>
    <name type="common">Root-knot nematode worm</name>
    <name type="synonym">Meloidogyne mayaguensis</name>
    <dbReference type="NCBI Taxonomy" id="390850"/>
    <lineage>
        <taxon>Eukaryota</taxon>
        <taxon>Metazoa</taxon>
        <taxon>Ecdysozoa</taxon>
        <taxon>Nematoda</taxon>
        <taxon>Chromadorea</taxon>
        <taxon>Rhabditida</taxon>
        <taxon>Tylenchina</taxon>
        <taxon>Tylenchomorpha</taxon>
        <taxon>Tylenchoidea</taxon>
        <taxon>Meloidogynidae</taxon>
        <taxon>Meloidogyninae</taxon>
        <taxon>Meloidogyne</taxon>
    </lineage>
</organism>
<feature type="domain" description="Poly(A) polymerase central" evidence="11">
    <location>
        <begin position="152"/>
        <end position="300"/>
    </location>
</feature>
<dbReference type="GO" id="GO:0006397">
    <property type="term" value="P:mRNA processing"/>
    <property type="evidence" value="ECO:0007669"/>
    <property type="project" value="UniProtKB-KW"/>
</dbReference>
<dbReference type="PANTHER" id="PTHR10682">
    <property type="entry name" value="POLY A POLYMERASE"/>
    <property type="match status" value="1"/>
</dbReference>
<comment type="similarity">
    <text evidence="2">Belongs to the poly(A) polymerase family.</text>
</comment>
<keyword evidence="7" id="KW-0067">ATP-binding</keyword>
<keyword evidence="4" id="KW-0507">mRNA processing</keyword>
<comment type="catalytic activity">
    <reaction evidence="9">
        <text>RNA(n) + ATP = RNA(n)-3'-adenine ribonucleotide + diphosphate</text>
        <dbReference type="Rhea" id="RHEA:11332"/>
        <dbReference type="Rhea" id="RHEA-COMP:14527"/>
        <dbReference type="Rhea" id="RHEA-COMP:17347"/>
        <dbReference type="ChEBI" id="CHEBI:30616"/>
        <dbReference type="ChEBI" id="CHEBI:33019"/>
        <dbReference type="ChEBI" id="CHEBI:140395"/>
        <dbReference type="ChEBI" id="CHEBI:173115"/>
        <dbReference type="EC" id="2.7.7.19"/>
    </reaction>
</comment>
<dbReference type="InterPro" id="IPR043519">
    <property type="entry name" value="NT_sf"/>
</dbReference>
<dbReference type="GO" id="GO:0005634">
    <property type="term" value="C:nucleus"/>
    <property type="evidence" value="ECO:0007669"/>
    <property type="project" value="UniProtKB-SubCell"/>
</dbReference>
<evidence type="ECO:0000256" key="7">
    <source>
        <dbReference type="ARBA" id="ARBA00022840"/>
    </source>
</evidence>
<evidence type="ECO:0000256" key="3">
    <source>
        <dbReference type="ARBA" id="ARBA00012388"/>
    </source>
</evidence>
<evidence type="ECO:0000256" key="10">
    <source>
        <dbReference type="SAM" id="MobiDB-lite"/>
    </source>
</evidence>
<reference evidence="12 13" key="1">
    <citation type="submission" date="2020-08" db="EMBL/GenBank/DDBJ databases">
        <authorList>
            <person name="Koutsovoulos G."/>
            <person name="Danchin GJ E."/>
        </authorList>
    </citation>
    <scope>NUCLEOTIDE SEQUENCE [LARGE SCALE GENOMIC DNA]</scope>
</reference>
<evidence type="ECO:0000256" key="8">
    <source>
        <dbReference type="ARBA" id="ARBA00023242"/>
    </source>
</evidence>
<dbReference type="SUPFAM" id="SSF81631">
    <property type="entry name" value="PAP/OAS1 substrate-binding domain"/>
    <property type="match status" value="1"/>
</dbReference>
<dbReference type="Pfam" id="PF04928">
    <property type="entry name" value="PAP_central"/>
    <property type="match status" value="1"/>
</dbReference>
<feature type="region of interest" description="Disordered" evidence="10">
    <location>
        <begin position="1"/>
        <end position="24"/>
    </location>
</feature>
<evidence type="ECO:0000256" key="5">
    <source>
        <dbReference type="ARBA" id="ARBA00022679"/>
    </source>
</evidence>
<dbReference type="PANTHER" id="PTHR10682:SF10">
    <property type="entry name" value="POLYNUCLEOTIDE ADENYLYLTRANSFERASE"/>
    <property type="match status" value="1"/>
</dbReference>
<comment type="caution">
    <text evidence="12">The sequence shown here is derived from an EMBL/GenBank/DDBJ whole genome shotgun (WGS) entry which is preliminary data.</text>
</comment>
<feature type="compositionally biased region" description="Basic and acidic residues" evidence="10">
    <location>
        <begin position="9"/>
        <end position="18"/>
    </location>
</feature>
<dbReference type="GO" id="GO:1990817">
    <property type="term" value="F:poly(A) RNA polymerase activity"/>
    <property type="evidence" value="ECO:0007669"/>
    <property type="project" value="UniProtKB-EC"/>
</dbReference>
<keyword evidence="5" id="KW-0808">Transferase</keyword>
<comment type="subcellular location">
    <subcellularLocation>
        <location evidence="1">Nucleus</location>
    </subcellularLocation>
</comment>
<keyword evidence="8" id="KW-0539">Nucleus</keyword>
<dbReference type="AlphaFoldDB" id="A0A6V7TR23"/>
<dbReference type="Proteomes" id="UP000580250">
    <property type="component" value="Unassembled WGS sequence"/>
</dbReference>
<dbReference type="Gene3D" id="1.10.1410.10">
    <property type="match status" value="1"/>
</dbReference>